<evidence type="ECO:0000313" key="25">
    <source>
        <dbReference type="EMBL" id="OHW62793.1"/>
    </source>
</evidence>
<comment type="subcellular location">
    <subcellularLocation>
        <location evidence="2">Cell membrane</location>
        <topology evidence="2">Multi-pass membrane protein</topology>
    </subcellularLocation>
</comment>
<dbReference type="PANTHER" id="PTHR46382:SF1">
    <property type="entry name" value="PHOSPHATIDATE CYTIDYLYLTRANSFERASE"/>
    <property type="match status" value="1"/>
</dbReference>
<dbReference type="Pfam" id="PF01148">
    <property type="entry name" value="CTP_transf_1"/>
    <property type="match status" value="1"/>
</dbReference>
<comment type="catalytic activity">
    <reaction evidence="1">
        <text>a 1,2-diacyl-sn-glycero-3-phosphate + CTP + H(+) = a CDP-1,2-diacyl-sn-glycerol + diphosphate</text>
        <dbReference type="Rhea" id="RHEA:16229"/>
        <dbReference type="ChEBI" id="CHEBI:15378"/>
        <dbReference type="ChEBI" id="CHEBI:33019"/>
        <dbReference type="ChEBI" id="CHEBI:37563"/>
        <dbReference type="ChEBI" id="CHEBI:58332"/>
        <dbReference type="ChEBI" id="CHEBI:58608"/>
        <dbReference type="EC" id="2.7.7.41"/>
    </reaction>
</comment>
<evidence type="ECO:0000256" key="24">
    <source>
        <dbReference type="SAM" id="Phobius"/>
    </source>
</evidence>
<evidence type="ECO:0000256" key="5">
    <source>
        <dbReference type="ARBA" id="ARBA00010185"/>
    </source>
</evidence>
<dbReference type="GO" id="GO:0016024">
    <property type="term" value="P:CDP-diacylglycerol biosynthetic process"/>
    <property type="evidence" value="ECO:0007669"/>
    <property type="project" value="TreeGrafter"/>
</dbReference>
<dbReference type="GO" id="GO:0004605">
    <property type="term" value="F:phosphatidate cytidylyltransferase activity"/>
    <property type="evidence" value="ECO:0007669"/>
    <property type="project" value="UniProtKB-EC"/>
</dbReference>
<evidence type="ECO:0000256" key="7">
    <source>
        <dbReference type="ARBA" id="ARBA00019373"/>
    </source>
</evidence>
<keyword evidence="13 24" id="KW-1133">Transmembrane helix</keyword>
<evidence type="ECO:0000256" key="4">
    <source>
        <dbReference type="ARBA" id="ARBA00005189"/>
    </source>
</evidence>
<feature type="transmembrane region" description="Helical" evidence="24">
    <location>
        <begin position="192"/>
        <end position="212"/>
    </location>
</feature>
<keyword evidence="12 25" id="KW-0548">Nucleotidyltransferase</keyword>
<keyword evidence="17" id="KW-1208">Phospholipid metabolism</keyword>
<evidence type="ECO:0000256" key="17">
    <source>
        <dbReference type="ARBA" id="ARBA00023264"/>
    </source>
</evidence>
<evidence type="ECO:0000256" key="14">
    <source>
        <dbReference type="ARBA" id="ARBA00023098"/>
    </source>
</evidence>
<evidence type="ECO:0000256" key="8">
    <source>
        <dbReference type="ARBA" id="ARBA00022475"/>
    </source>
</evidence>
<dbReference type="OrthoDB" id="9799199at2"/>
<accession>A0A1S1V865</accession>
<feature type="transmembrane region" description="Helical" evidence="24">
    <location>
        <begin position="103"/>
        <end position="121"/>
    </location>
</feature>
<protein>
    <recommendedName>
        <fullName evidence="7">Phosphatidate cytidylyltransferase</fullName>
        <ecNumber evidence="6">2.7.7.41</ecNumber>
    </recommendedName>
    <alternativeName>
        <fullName evidence="20">CDP-DAG synthase</fullName>
    </alternativeName>
    <alternativeName>
        <fullName evidence="22">CDP-DG synthase</fullName>
    </alternativeName>
    <alternativeName>
        <fullName evidence="18">CDP-diacylglycerol synthase</fullName>
    </alternativeName>
    <alternativeName>
        <fullName evidence="21">CDP-diglyceride pyrophosphorylase</fullName>
    </alternativeName>
    <alternativeName>
        <fullName evidence="23">CDP-diglyceride synthase</fullName>
    </alternativeName>
    <alternativeName>
        <fullName evidence="19">CTP:phosphatidate cytidylyltransferase</fullName>
    </alternativeName>
</protein>
<proteinExistence type="inferred from homology"/>
<dbReference type="EMBL" id="MKIE01000002">
    <property type="protein sequence ID" value="OHW62793.1"/>
    <property type="molecule type" value="Genomic_DNA"/>
</dbReference>
<keyword evidence="9" id="KW-0444">Lipid biosynthesis</keyword>
<dbReference type="STRING" id="39480.EUAN_05770"/>
<keyword evidence="8" id="KW-1003">Cell membrane</keyword>
<evidence type="ECO:0000256" key="16">
    <source>
        <dbReference type="ARBA" id="ARBA00023209"/>
    </source>
</evidence>
<evidence type="ECO:0000256" key="22">
    <source>
        <dbReference type="ARBA" id="ARBA00032743"/>
    </source>
</evidence>
<sequence>MKTRIISGLIGLAILLVVLYSGGMVFKGTILAITLVGLYEYHRAIEGLKDKYIVSYMNYLFAIALFFKDILGMEDYLGEILFLYAIAVAMHMVLKRDTTLKDVSYSMFGGIYVAFFLSHLYSFEGSMLIWLIFIVAWMTDTFAYFTGMFFGKHKLCPHLSPKKTVEGALGGVVGAAVSAVVFSLYFKVNGVFLIGIMAVFGSVISQVGDLTASRIKRIAGIKDYGNLMPGHGGVLDRFDSIIFASPFIYYSLKLFGLM</sequence>
<evidence type="ECO:0000256" key="23">
    <source>
        <dbReference type="ARBA" id="ARBA00033406"/>
    </source>
</evidence>
<evidence type="ECO:0000256" key="11">
    <source>
        <dbReference type="ARBA" id="ARBA00022692"/>
    </source>
</evidence>
<evidence type="ECO:0000256" key="10">
    <source>
        <dbReference type="ARBA" id="ARBA00022679"/>
    </source>
</evidence>
<keyword evidence="15 24" id="KW-0472">Membrane</keyword>
<feature type="transmembrane region" description="Helical" evidence="24">
    <location>
        <begin position="76"/>
        <end position="94"/>
    </location>
</feature>
<dbReference type="Proteomes" id="UP000180254">
    <property type="component" value="Unassembled WGS sequence"/>
</dbReference>
<feature type="transmembrane region" description="Helical" evidence="24">
    <location>
        <begin position="6"/>
        <end position="39"/>
    </location>
</feature>
<dbReference type="GO" id="GO:0005886">
    <property type="term" value="C:plasma membrane"/>
    <property type="evidence" value="ECO:0007669"/>
    <property type="project" value="UniProtKB-SubCell"/>
</dbReference>
<evidence type="ECO:0000256" key="1">
    <source>
        <dbReference type="ARBA" id="ARBA00001698"/>
    </source>
</evidence>
<evidence type="ECO:0000256" key="2">
    <source>
        <dbReference type="ARBA" id="ARBA00004651"/>
    </source>
</evidence>
<evidence type="ECO:0000256" key="19">
    <source>
        <dbReference type="ARBA" id="ARBA00031825"/>
    </source>
</evidence>
<evidence type="ECO:0000256" key="18">
    <source>
        <dbReference type="ARBA" id="ARBA00029893"/>
    </source>
</evidence>
<keyword evidence="16" id="KW-0594">Phospholipid biosynthesis</keyword>
<gene>
    <name evidence="25" type="primary">cdsA</name>
    <name evidence="25" type="ORF">EUAN_05770</name>
</gene>
<evidence type="ECO:0000256" key="6">
    <source>
        <dbReference type="ARBA" id="ARBA00012487"/>
    </source>
</evidence>
<evidence type="ECO:0000313" key="26">
    <source>
        <dbReference type="Proteomes" id="UP000180254"/>
    </source>
</evidence>
<dbReference type="RefSeq" id="WP_071061501.1">
    <property type="nucleotide sequence ID" value="NZ_MKIE01000002.1"/>
</dbReference>
<evidence type="ECO:0000256" key="9">
    <source>
        <dbReference type="ARBA" id="ARBA00022516"/>
    </source>
</evidence>
<organism evidence="25 26">
    <name type="scientific">Andreesenia angusta</name>
    <dbReference type="NCBI Taxonomy" id="39480"/>
    <lineage>
        <taxon>Bacteria</taxon>
        <taxon>Bacillati</taxon>
        <taxon>Bacillota</taxon>
        <taxon>Tissierellia</taxon>
        <taxon>Tissierellales</taxon>
        <taxon>Gottschalkiaceae</taxon>
        <taxon>Andreesenia</taxon>
    </lineage>
</organism>
<feature type="transmembrane region" description="Helical" evidence="24">
    <location>
        <begin position="167"/>
        <end position="186"/>
    </location>
</feature>
<keyword evidence="11 24" id="KW-0812">Transmembrane</keyword>
<evidence type="ECO:0000256" key="20">
    <source>
        <dbReference type="ARBA" id="ARBA00032253"/>
    </source>
</evidence>
<evidence type="ECO:0000256" key="15">
    <source>
        <dbReference type="ARBA" id="ARBA00023136"/>
    </source>
</evidence>
<comment type="pathway">
    <text evidence="3">Phospholipid metabolism; CDP-diacylglycerol biosynthesis; CDP-diacylglycerol from sn-glycerol 3-phosphate: step 3/3.</text>
</comment>
<comment type="similarity">
    <text evidence="5">Belongs to the CDS family.</text>
</comment>
<evidence type="ECO:0000256" key="13">
    <source>
        <dbReference type="ARBA" id="ARBA00022989"/>
    </source>
</evidence>
<feature type="transmembrane region" description="Helical" evidence="24">
    <location>
        <begin position="51"/>
        <end position="70"/>
    </location>
</feature>
<keyword evidence="26" id="KW-1185">Reference proteome</keyword>
<name>A0A1S1V865_9FIRM</name>
<comment type="caution">
    <text evidence="25">The sequence shown here is derived from an EMBL/GenBank/DDBJ whole genome shotgun (WGS) entry which is preliminary data.</text>
</comment>
<reference evidence="25 26" key="1">
    <citation type="submission" date="2016-09" db="EMBL/GenBank/DDBJ databases">
        <title>Genome sequence of Eubacterium angustum.</title>
        <authorList>
            <person name="Poehlein A."/>
            <person name="Daniel R."/>
        </authorList>
    </citation>
    <scope>NUCLEOTIDE SEQUENCE [LARGE SCALE GENOMIC DNA]</scope>
    <source>
        <strain evidence="25 26">DSM 1989</strain>
    </source>
</reference>
<evidence type="ECO:0000256" key="21">
    <source>
        <dbReference type="ARBA" id="ARBA00032396"/>
    </source>
</evidence>
<dbReference type="PANTHER" id="PTHR46382">
    <property type="entry name" value="PHOSPHATIDATE CYTIDYLYLTRANSFERASE"/>
    <property type="match status" value="1"/>
</dbReference>
<dbReference type="EC" id="2.7.7.41" evidence="6"/>
<keyword evidence="10 25" id="KW-0808">Transferase</keyword>
<evidence type="ECO:0000256" key="12">
    <source>
        <dbReference type="ARBA" id="ARBA00022695"/>
    </source>
</evidence>
<feature type="transmembrane region" description="Helical" evidence="24">
    <location>
        <begin position="127"/>
        <end position="146"/>
    </location>
</feature>
<comment type="pathway">
    <text evidence="4">Lipid metabolism.</text>
</comment>
<dbReference type="AlphaFoldDB" id="A0A1S1V865"/>
<evidence type="ECO:0000256" key="3">
    <source>
        <dbReference type="ARBA" id="ARBA00005119"/>
    </source>
</evidence>
<keyword evidence="14" id="KW-0443">Lipid metabolism</keyword>